<protein>
    <submittedName>
        <fullName evidence="1">Uncharacterized protein</fullName>
    </submittedName>
</protein>
<evidence type="ECO:0000313" key="2">
    <source>
        <dbReference type="EMBL" id="CAF4970416.1"/>
    </source>
</evidence>
<feature type="non-terminal residue" evidence="1">
    <location>
        <position position="1"/>
    </location>
</feature>
<accession>A0A8S3D3P8</accession>
<comment type="caution">
    <text evidence="1">The sequence shown here is derived from an EMBL/GenBank/DDBJ whole genome shotgun (WGS) entry which is preliminary data.</text>
</comment>
<dbReference type="AlphaFoldDB" id="A0A8S3D3P8"/>
<evidence type="ECO:0000313" key="3">
    <source>
        <dbReference type="Proteomes" id="UP000676336"/>
    </source>
</evidence>
<reference evidence="1" key="1">
    <citation type="submission" date="2021-02" db="EMBL/GenBank/DDBJ databases">
        <authorList>
            <person name="Nowell W R."/>
        </authorList>
    </citation>
    <scope>NUCLEOTIDE SEQUENCE</scope>
</reference>
<sequence>MEAYALSEMANIERLRTVEQQITSTVDEITNEFKQRIQSVLSNNQLL</sequence>
<dbReference type="EMBL" id="CAJOBI010192585">
    <property type="protein sequence ID" value="CAF4966168.1"/>
    <property type="molecule type" value="Genomic_DNA"/>
</dbReference>
<dbReference type="Proteomes" id="UP000676336">
    <property type="component" value="Unassembled WGS sequence"/>
</dbReference>
<dbReference type="EMBL" id="CAJOBI010193981">
    <property type="protein sequence ID" value="CAF4970416.1"/>
    <property type="molecule type" value="Genomic_DNA"/>
</dbReference>
<organism evidence="1 3">
    <name type="scientific">Rotaria magnacalcarata</name>
    <dbReference type="NCBI Taxonomy" id="392030"/>
    <lineage>
        <taxon>Eukaryota</taxon>
        <taxon>Metazoa</taxon>
        <taxon>Spiralia</taxon>
        <taxon>Gnathifera</taxon>
        <taxon>Rotifera</taxon>
        <taxon>Eurotatoria</taxon>
        <taxon>Bdelloidea</taxon>
        <taxon>Philodinida</taxon>
        <taxon>Philodinidae</taxon>
        <taxon>Rotaria</taxon>
    </lineage>
</organism>
<evidence type="ECO:0000313" key="1">
    <source>
        <dbReference type="EMBL" id="CAF4966168.1"/>
    </source>
</evidence>
<gene>
    <name evidence="1" type="ORF">SMN809_LOCUS54898</name>
    <name evidence="2" type="ORF">SMN809_LOCUS55131</name>
</gene>
<name>A0A8S3D3P8_9BILA</name>
<proteinExistence type="predicted"/>